<dbReference type="Pfam" id="PF19060">
    <property type="entry name" value="DVNP"/>
    <property type="match status" value="1"/>
</dbReference>
<keyword evidence="2" id="KW-1133">Transmembrane helix</keyword>
<evidence type="ECO:0000256" key="1">
    <source>
        <dbReference type="SAM" id="MobiDB-lite"/>
    </source>
</evidence>
<dbReference type="Proteomes" id="UP000186817">
    <property type="component" value="Unassembled WGS sequence"/>
</dbReference>
<keyword evidence="2" id="KW-0472">Membrane</keyword>
<feature type="transmembrane region" description="Helical" evidence="2">
    <location>
        <begin position="451"/>
        <end position="473"/>
    </location>
</feature>
<organism evidence="3 4">
    <name type="scientific">Symbiodinium microadriaticum</name>
    <name type="common">Dinoflagellate</name>
    <name type="synonym">Zooxanthella microadriatica</name>
    <dbReference type="NCBI Taxonomy" id="2951"/>
    <lineage>
        <taxon>Eukaryota</taxon>
        <taxon>Sar</taxon>
        <taxon>Alveolata</taxon>
        <taxon>Dinophyceae</taxon>
        <taxon>Suessiales</taxon>
        <taxon>Symbiodiniaceae</taxon>
        <taxon>Symbiodinium</taxon>
    </lineage>
</organism>
<dbReference type="GO" id="GO:0003677">
    <property type="term" value="F:DNA binding"/>
    <property type="evidence" value="ECO:0007669"/>
    <property type="project" value="InterPro"/>
</dbReference>
<feature type="transmembrane region" description="Helical" evidence="2">
    <location>
        <begin position="337"/>
        <end position="356"/>
    </location>
</feature>
<feature type="transmembrane region" description="Helical" evidence="2">
    <location>
        <begin position="562"/>
        <end position="580"/>
    </location>
</feature>
<name>A0A1Q9CMB7_SYMMI</name>
<accession>A0A1Q9CMB7</accession>
<protein>
    <submittedName>
        <fullName evidence="3">Uncharacterized protein</fullName>
    </submittedName>
</protein>
<dbReference type="OrthoDB" id="442920at2759"/>
<reference evidence="3 4" key="1">
    <citation type="submission" date="2016-02" db="EMBL/GenBank/DDBJ databases">
        <title>Genome analysis of coral dinoflagellate symbionts highlights evolutionary adaptations to a symbiotic lifestyle.</title>
        <authorList>
            <person name="Aranda M."/>
            <person name="Li Y."/>
            <person name="Liew Y.J."/>
            <person name="Baumgarten S."/>
            <person name="Simakov O."/>
            <person name="Wilson M."/>
            <person name="Piel J."/>
            <person name="Ashoor H."/>
            <person name="Bougouffa S."/>
            <person name="Bajic V.B."/>
            <person name="Ryu T."/>
            <person name="Ravasi T."/>
            <person name="Bayer T."/>
            <person name="Micklem G."/>
            <person name="Kim H."/>
            <person name="Bhak J."/>
            <person name="Lajeunesse T.C."/>
            <person name="Voolstra C.R."/>
        </authorList>
    </citation>
    <scope>NUCLEOTIDE SEQUENCE [LARGE SCALE GENOMIC DNA]</scope>
    <source>
        <strain evidence="3 4">CCMP2467</strain>
    </source>
</reference>
<feature type="transmembrane region" description="Helical" evidence="2">
    <location>
        <begin position="362"/>
        <end position="385"/>
    </location>
</feature>
<dbReference type="AlphaFoldDB" id="A0A1Q9CMB7"/>
<dbReference type="EMBL" id="LSRX01001070">
    <property type="protein sequence ID" value="OLP84071.1"/>
    <property type="molecule type" value="Genomic_DNA"/>
</dbReference>
<feature type="region of interest" description="Disordered" evidence="1">
    <location>
        <begin position="59"/>
        <end position="79"/>
    </location>
</feature>
<keyword evidence="4" id="KW-1185">Reference proteome</keyword>
<gene>
    <name evidence="3" type="ORF">AK812_SmicGene35089</name>
</gene>
<feature type="transmembrane region" description="Helical" evidence="2">
    <location>
        <begin position="417"/>
        <end position="444"/>
    </location>
</feature>
<keyword evidence="2" id="KW-0812">Transmembrane</keyword>
<evidence type="ECO:0000313" key="3">
    <source>
        <dbReference type="EMBL" id="OLP84071.1"/>
    </source>
</evidence>
<dbReference type="GO" id="GO:0051276">
    <property type="term" value="P:chromosome organization"/>
    <property type="evidence" value="ECO:0007669"/>
    <property type="project" value="InterPro"/>
</dbReference>
<evidence type="ECO:0000256" key="2">
    <source>
        <dbReference type="SAM" id="Phobius"/>
    </source>
</evidence>
<dbReference type="InterPro" id="IPR043928">
    <property type="entry name" value="DNVP"/>
</dbReference>
<feature type="compositionally biased region" description="Basic residues" evidence="1">
    <location>
        <begin position="68"/>
        <end position="79"/>
    </location>
</feature>
<comment type="caution">
    <text evidence="3">The sequence shown here is derived from an EMBL/GenBank/DDBJ whole genome shotgun (WGS) entry which is preliminary data.</text>
</comment>
<feature type="transmembrane region" description="Helical" evidence="2">
    <location>
        <begin position="310"/>
        <end position="330"/>
    </location>
</feature>
<sequence length="616" mass="66809">MALPMKNAMKVMKSSAMKAKTSMKAKAMKVMKKKAVSKIAMGKRAKSVVFRGSKEKTSGGLAKSQLMKNKRGKVVSKKMHAKGKTIQKFVQRWLDSVMTARKELGIKGFCAVGGKSAQGKALYAKAKVSQSRLPAEFNLLSQFEKHMQADCRELQRARITAGWTYKPDRIRAVTSVAPRPLRCEGLFEKKNPVGPGSQPVISASPALCRLAEFGLRGGRDGALKGRRLVGYVQPLVQDTVTQVACFAVAASAGTLSEEGPVPPDHTQKVTCLSAAHLFLCCKRNRVDKDKDGTRAQPDLMSIIVCRAGNAVVVMIKVICIIVAITFTIVITDTSLSLLATAVLITITITIIITITITMTTTITIITVTIITNAIITIIIIILLILLILLMLLLLLLLILMPLILFILIAIFTISSIIIISSFILILILLFIISIISIIIIIIIIIIITSSFIIIVIIIIIIIISTTIIIMIVAPSSSSWTIPSSPTGFILASTKLDSSKFGLRRRSKDGKPLFGFTMNGALAVLGKLSARFSIAACSCQTAANPAVCTFEEARGADLRRKPATAVMDVIGVFMFIINRSYGQQVLARRMKHQESPVDSEAVFIGLSGKRSTPCERL</sequence>
<proteinExistence type="predicted"/>
<evidence type="ECO:0000313" key="4">
    <source>
        <dbReference type="Proteomes" id="UP000186817"/>
    </source>
</evidence>
<feature type="transmembrane region" description="Helical" evidence="2">
    <location>
        <begin position="392"/>
        <end position="411"/>
    </location>
</feature>